<keyword evidence="3" id="KW-1185">Reference proteome</keyword>
<dbReference type="AlphaFoldDB" id="A0A9W8XTD0"/>
<dbReference type="PROSITE" id="PS50011">
    <property type="entry name" value="PROTEIN_KINASE_DOM"/>
    <property type="match status" value="1"/>
</dbReference>
<organism evidence="2 3">
    <name type="scientific">Didymosphaeria variabile</name>
    <dbReference type="NCBI Taxonomy" id="1932322"/>
    <lineage>
        <taxon>Eukaryota</taxon>
        <taxon>Fungi</taxon>
        <taxon>Dikarya</taxon>
        <taxon>Ascomycota</taxon>
        <taxon>Pezizomycotina</taxon>
        <taxon>Dothideomycetes</taxon>
        <taxon>Pleosporomycetidae</taxon>
        <taxon>Pleosporales</taxon>
        <taxon>Massarineae</taxon>
        <taxon>Didymosphaeriaceae</taxon>
        <taxon>Didymosphaeria</taxon>
    </lineage>
</organism>
<accession>A0A9W8XTD0</accession>
<dbReference type="GO" id="GO:0004672">
    <property type="term" value="F:protein kinase activity"/>
    <property type="evidence" value="ECO:0007669"/>
    <property type="project" value="InterPro"/>
</dbReference>
<dbReference type="InterPro" id="IPR011009">
    <property type="entry name" value="Kinase-like_dom_sf"/>
</dbReference>
<dbReference type="RefSeq" id="XP_056075609.1">
    <property type="nucleotide sequence ID" value="XM_056212136.1"/>
</dbReference>
<dbReference type="Gene3D" id="1.10.510.10">
    <property type="entry name" value="Transferase(Phosphotransferase) domain 1"/>
    <property type="match status" value="1"/>
</dbReference>
<name>A0A9W8XTD0_9PLEO</name>
<dbReference type="InterPro" id="IPR000719">
    <property type="entry name" value="Prot_kinase_dom"/>
</dbReference>
<gene>
    <name evidence="2" type="ORF">N0V89_003334</name>
</gene>
<feature type="domain" description="Protein kinase" evidence="1">
    <location>
        <begin position="365"/>
        <end position="678"/>
    </location>
</feature>
<dbReference type="GeneID" id="80906864"/>
<dbReference type="EMBL" id="JAPEUX010000002">
    <property type="protein sequence ID" value="KAJ4358750.1"/>
    <property type="molecule type" value="Genomic_DNA"/>
</dbReference>
<evidence type="ECO:0000259" key="1">
    <source>
        <dbReference type="PROSITE" id="PS50011"/>
    </source>
</evidence>
<comment type="caution">
    <text evidence="2">The sequence shown here is derived from an EMBL/GenBank/DDBJ whole genome shotgun (WGS) entry which is preliminary data.</text>
</comment>
<dbReference type="OrthoDB" id="1911848at2759"/>
<sequence length="678" mass="77433">MEDPVMQSAEADLSGALSRYRLRRHQRYACVHVLLLSWKDSDIKEIADELSELGSIFREQFNYLVWPYHIPSQKPQEELQVHVSQFISRYADEENLIVVFYSGHGGRAANSEDAACIWAADQMTPSGQDSRWPSFTKVLCQELRAMLREYGSATLPGLQRRMLRKEAGATKQPFYFPYSSDDSVGVIRLQPWRPLEGSSASEIPLPPLEHAASLYLRLFLIKQPKPSERESLLRWLTRGSPSIIHDIEVIERTITEATEVGSLSSEILQPKPGLQQSVLPWLSQKAQVEAGKLFSSLREALTLPEDLPHASQTVDLIETISTRTHALLHFLSDNLSSFELASRDTQSVQALSENRVLASRVAMRLTLLREEGMEEPCRVNYEDQATSNQRFRNGKKGSSTVLVDYWYYEEPASEEAFVAIKHRVARISKLLAEDKPDRFRILRGLGYVHEVLHGRRFGFVYELPAQTEICTLADLMRSMKMVPLQVRKRLAAVICDAVLDLHAIGWFHKAIRSDNILIFKNADSAGKGQPDYERYMQYDLVNPYLAGFDCSRPADAETWTATDFSYKNNIYRHPDRWGRPRGFERHHDVYALGVLLLEVGLWKALPSLDKKRREFTHIQQPESFRDLLLGPICASVAHAAGSRYASAVRSCIRPRDWKKYENWEAQSIIREEVLSLLS</sequence>
<reference evidence="2" key="1">
    <citation type="submission" date="2022-10" db="EMBL/GenBank/DDBJ databases">
        <title>Tapping the CABI collections for fungal endophytes: first genome assemblies for Collariella, Neodidymelliopsis, Ascochyta clinopodiicola, Didymella pomorum, Didymosphaeria variabile, Neocosmospora piperis and Neocucurbitaria cava.</title>
        <authorList>
            <person name="Hill R."/>
        </authorList>
    </citation>
    <scope>NUCLEOTIDE SEQUENCE</scope>
    <source>
        <strain evidence="2">IMI 356815</strain>
    </source>
</reference>
<dbReference type="Proteomes" id="UP001140513">
    <property type="component" value="Unassembled WGS sequence"/>
</dbReference>
<protein>
    <recommendedName>
        <fullName evidence="1">Protein kinase domain-containing protein</fullName>
    </recommendedName>
</protein>
<evidence type="ECO:0000313" key="2">
    <source>
        <dbReference type="EMBL" id="KAJ4358750.1"/>
    </source>
</evidence>
<dbReference type="SUPFAM" id="SSF56112">
    <property type="entry name" value="Protein kinase-like (PK-like)"/>
    <property type="match status" value="1"/>
</dbReference>
<dbReference type="PANTHER" id="PTHR37542">
    <property type="entry name" value="HELO DOMAIN-CONTAINING PROTEIN-RELATED"/>
    <property type="match status" value="1"/>
</dbReference>
<dbReference type="GO" id="GO:0005524">
    <property type="term" value="F:ATP binding"/>
    <property type="evidence" value="ECO:0007669"/>
    <property type="project" value="InterPro"/>
</dbReference>
<evidence type="ECO:0000313" key="3">
    <source>
        <dbReference type="Proteomes" id="UP001140513"/>
    </source>
</evidence>
<dbReference type="PANTHER" id="PTHR37542:SF3">
    <property type="entry name" value="PRION-INHIBITION AND PROPAGATION HELO DOMAIN-CONTAINING PROTEIN"/>
    <property type="match status" value="1"/>
</dbReference>
<proteinExistence type="predicted"/>